<reference evidence="3" key="1">
    <citation type="submission" date="2013-09" db="EMBL/GenBank/DDBJ databases">
        <title>Corchorus olitorius genome sequencing.</title>
        <authorList>
            <person name="Alam M."/>
            <person name="Haque M.S."/>
            <person name="Islam M.S."/>
            <person name="Emdad E.M."/>
            <person name="Islam M.M."/>
            <person name="Ahmed B."/>
            <person name="Halim A."/>
            <person name="Hossen Q.M.M."/>
            <person name="Hossain M.Z."/>
            <person name="Ahmed R."/>
            <person name="Khan M.M."/>
            <person name="Islam R."/>
            <person name="Rashid M.M."/>
            <person name="Khan S.A."/>
            <person name="Rahman M.S."/>
            <person name="Alam M."/>
            <person name="Yahiya A.S."/>
            <person name="Khan M.S."/>
            <person name="Azam M.S."/>
            <person name="Haque T."/>
            <person name="Lashkar M.Z.H."/>
            <person name="Akhand A.I."/>
            <person name="Morshed G."/>
            <person name="Roy S."/>
            <person name="Uddin K.S."/>
            <person name="Rabeya T."/>
            <person name="Hossain A.S."/>
            <person name="Chowdhury A."/>
            <person name="Snigdha A.R."/>
            <person name="Mortoza M.S."/>
            <person name="Matin S.A."/>
            <person name="Hoque S.M.E."/>
            <person name="Islam M.K."/>
            <person name="Roy D.K."/>
            <person name="Haider R."/>
            <person name="Moosa M.M."/>
            <person name="Elias S.M."/>
            <person name="Hasan A.M."/>
            <person name="Jahan S."/>
            <person name="Shafiuddin M."/>
            <person name="Mahmood N."/>
            <person name="Shommy N.S."/>
        </authorList>
    </citation>
    <scope>NUCLEOTIDE SEQUENCE [LARGE SCALE GENOMIC DNA]</scope>
    <source>
        <strain evidence="3">cv. O-4</strain>
    </source>
</reference>
<name>A0A1R3KW22_9ROSI</name>
<evidence type="ECO:0000313" key="2">
    <source>
        <dbReference type="EMBL" id="OMP11272.1"/>
    </source>
</evidence>
<gene>
    <name evidence="2" type="ORF">COLO4_03919</name>
</gene>
<accession>A0A1R3KW22</accession>
<keyword evidence="3" id="KW-1185">Reference proteome</keyword>
<evidence type="ECO:0000313" key="3">
    <source>
        <dbReference type="Proteomes" id="UP000187203"/>
    </source>
</evidence>
<proteinExistence type="predicted"/>
<dbReference type="Pfam" id="PF14392">
    <property type="entry name" value="zf-CCHC_4"/>
    <property type="match status" value="1"/>
</dbReference>
<protein>
    <submittedName>
        <fullName evidence="2">Zinc knuckle CX2CX4HX4C</fullName>
    </submittedName>
</protein>
<organism evidence="2 3">
    <name type="scientific">Corchorus olitorius</name>
    <dbReference type="NCBI Taxonomy" id="93759"/>
    <lineage>
        <taxon>Eukaryota</taxon>
        <taxon>Viridiplantae</taxon>
        <taxon>Streptophyta</taxon>
        <taxon>Embryophyta</taxon>
        <taxon>Tracheophyta</taxon>
        <taxon>Spermatophyta</taxon>
        <taxon>Magnoliopsida</taxon>
        <taxon>eudicotyledons</taxon>
        <taxon>Gunneridae</taxon>
        <taxon>Pentapetalae</taxon>
        <taxon>rosids</taxon>
        <taxon>malvids</taxon>
        <taxon>Malvales</taxon>
        <taxon>Malvaceae</taxon>
        <taxon>Grewioideae</taxon>
        <taxon>Apeibeae</taxon>
        <taxon>Corchorus</taxon>
    </lineage>
</organism>
<dbReference type="InterPro" id="IPR025836">
    <property type="entry name" value="Zn_knuckle_CX2CX4HX4C"/>
</dbReference>
<comment type="caution">
    <text evidence="2">The sequence shown here is derived from an EMBL/GenBank/DDBJ whole genome shotgun (WGS) entry which is preliminary data.</text>
</comment>
<sequence length="181" mass="19846">MIAMDVTKPLRRVIPIKGVEGIIKGRIAYERLSNFCKVCGLLNHNVMDCEDPTVEKAIAEGVFQYEPWLCTSPLKRKKEGVSHRLLLDTGKTIDGGRQVQTVAECQQGNAGEKFSGFGIKKGAKNMEAIGDNLAGILDRERMQFDLNLKVSDEETRGLRDLVAKKAESGGGLVSRIGGQEK</sequence>
<feature type="domain" description="Zinc knuckle CX2CX4HX4C" evidence="1">
    <location>
        <begin position="4"/>
        <end position="50"/>
    </location>
</feature>
<evidence type="ECO:0000259" key="1">
    <source>
        <dbReference type="Pfam" id="PF14392"/>
    </source>
</evidence>
<dbReference type="Proteomes" id="UP000187203">
    <property type="component" value="Unassembled WGS sequence"/>
</dbReference>
<dbReference type="AlphaFoldDB" id="A0A1R3KW22"/>
<dbReference type="EMBL" id="AWUE01010811">
    <property type="protein sequence ID" value="OMP11272.1"/>
    <property type="molecule type" value="Genomic_DNA"/>
</dbReference>